<reference evidence="1 2" key="1">
    <citation type="journal article" date="2024" name="G3 (Bethesda)">
        <title>Genome assembly of Hibiscus sabdariffa L. provides insights into metabolisms of medicinal natural products.</title>
        <authorList>
            <person name="Kim T."/>
        </authorList>
    </citation>
    <scope>NUCLEOTIDE SEQUENCE [LARGE SCALE GENOMIC DNA]</scope>
    <source>
        <strain evidence="1">TK-2024</strain>
        <tissue evidence="1">Old leaves</tissue>
    </source>
</reference>
<accession>A0ABR2GEG7</accession>
<name>A0ABR2GEG7_9ROSI</name>
<sequence length="142" mass="15884">MGLGSGFPGLLGFSWTRFLCRNAWKNIMIISHSTLCHLHLPRQMSRQVLILLPWQILGLLSGAASVQLISASICYSFLVPHAFRVFLNLPGVTMVWKNPSFVSSIAFATLASGLLNFRMHLRVLKDKYSPRASCGQPITRHF</sequence>
<dbReference type="EMBL" id="JBBPBM010000001">
    <property type="protein sequence ID" value="KAK8601016.1"/>
    <property type="molecule type" value="Genomic_DNA"/>
</dbReference>
<organism evidence="1 2">
    <name type="scientific">Hibiscus sabdariffa</name>
    <name type="common">roselle</name>
    <dbReference type="NCBI Taxonomy" id="183260"/>
    <lineage>
        <taxon>Eukaryota</taxon>
        <taxon>Viridiplantae</taxon>
        <taxon>Streptophyta</taxon>
        <taxon>Embryophyta</taxon>
        <taxon>Tracheophyta</taxon>
        <taxon>Spermatophyta</taxon>
        <taxon>Magnoliopsida</taxon>
        <taxon>eudicotyledons</taxon>
        <taxon>Gunneridae</taxon>
        <taxon>Pentapetalae</taxon>
        <taxon>rosids</taxon>
        <taxon>malvids</taxon>
        <taxon>Malvales</taxon>
        <taxon>Malvaceae</taxon>
        <taxon>Malvoideae</taxon>
        <taxon>Hibiscus</taxon>
    </lineage>
</organism>
<gene>
    <name evidence="1" type="ORF">V6N12_050861</name>
</gene>
<dbReference type="Proteomes" id="UP001472677">
    <property type="component" value="Unassembled WGS sequence"/>
</dbReference>
<comment type="caution">
    <text evidence="1">The sequence shown here is derived from an EMBL/GenBank/DDBJ whole genome shotgun (WGS) entry which is preliminary data.</text>
</comment>
<proteinExistence type="predicted"/>
<keyword evidence="2" id="KW-1185">Reference proteome</keyword>
<evidence type="ECO:0000313" key="1">
    <source>
        <dbReference type="EMBL" id="KAK8601016.1"/>
    </source>
</evidence>
<protein>
    <submittedName>
        <fullName evidence="1">Uncharacterized protein</fullName>
    </submittedName>
</protein>
<evidence type="ECO:0000313" key="2">
    <source>
        <dbReference type="Proteomes" id="UP001472677"/>
    </source>
</evidence>